<keyword evidence="2" id="KW-1185">Reference proteome</keyword>
<organism evidence="1 2">
    <name type="scientific">Mya arenaria</name>
    <name type="common">Soft-shell clam</name>
    <dbReference type="NCBI Taxonomy" id="6604"/>
    <lineage>
        <taxon>Eukaryota</taxon>
        <taxon>Metazoa</taxon>
        <taxon>Spiralia</taxon>
        <taxon>Lophotrochozoa</taxon>
        <taxon>Mollusca</taxon>
        <taxon>Bivalvia</taxon>
        <taxon>Autobranchia</taxon>
        <taxon>Heteroconchia</taxon>
        <taxon>Euheterodonta</taxon>
        <taxon>Imparidentia</taxon>
        <taxon>Neoheterodontei</taxon>
        <taxon>Myida</taxon>
        <taxon>Myoidea</taxon>
        <taxon>Myidae</taxon>
        <taxon>Mya</taxon>
    </lineage>
</organism>
<dbReference type="SUPFAM" id="SSF56672">
    <property type="entry name" value="DNA/RNA polymerases"/>
    <property type="match status" value="1"/>
</dbReference>
<dbReference type="PANTHER" id="PTHR33206">
    <property type="entry name" value="PROTEIN CBG10425"/>
    <property type="match status" value="1"/>
</dbReference>
<dbReference type="EMBL" id="CP111017">
    <property type="protein sequence ID" value="WAR06799.1"/>
    <property type="molecule type" value="Genomic_DNA"/>
</dbReference>
<reference evidence="1" key="1">
    <citation type="submission" date="2022-11" db="EMBL/GenBank/DDBJ databases">
        <title>Centuries of genome instability and evolution in soft-shell clam transmissible cancer (bioRxiv).</title>
        <authorList>
            <person name="Hart S.F.M."/>
            <person name="Yonemitsu M.A."/>
            <person name="Giersch R.M."/>
            <person name="Beal B.F."/>
            <person name="Arriagada G."/>
            <person name="Davis B.W."/>
            <person name="Ostrander E.A."/>
            <person name="Goff S.P."/>
            <person name="Metzger M.J."/>
        </authorList>
    </citation>
    <scope>NUCLEOTIDE SEQUENCE</scope>
    <source>
        <strain evidence="1">MELC-2E11</strain>
        <tissue evidence="1">Siphon/mantle</tissue>
    </source>
</reference>
<evidence type="ECO:0008006" key="3">
    <source>
        <dbReference type="Google" id="ProtNLM"/>
    </source>
</evidence>
<accession>A0ABY7EEG3</accession>
<name>A0ABY7EEG3_MYAAR</name>
<evidence type="ECO:0000313" key="1">
    <source>
        <dbReference type="EMBL" id="WAR06799.1"/>
    </source>
</evidence>
<dbReference type="Proteomes" id="UP001164746">
    <property type="component" value="Chromosome 6"/>
</dbReference>
<protein>
    <recommendedName>
        <fullName evidence="3">DNA-directed DNA polymerase</fullName>
    </recommendedName>
</protein>
<dbReference type="PANTHER" id="PTHR33206:SF1">
    <property type="entry name" value="DNA-DIRECTED DNA POLYMERASE"/>
    <property type="match status" value="1"/>
</dbReference>
<sequence>MFRNSGPNTFKYLTCLLTSILKKCPPCSILRTSFDAIGERMQQHIREHQLSDKPRRLLVGGMKAKQMLLATPLLRWYINHGLVVSKIYQVVEFQEQRCFKEFERELSEARRQGDADPDTAIIAETNKVIGNSSYGSLIMNKTKHSDVQYVQGENETCLQVNDPRFSKLECLDQEEQYYEIEMSKRKIKLDLPIQLGYFILQYAKLRMLEFYYDFMDVYVDRRDFEYCEMDTDSAYMAISGKTLEEVIKPDMLEKYKFGLLGFCFDSEKEADSQYHWFPHTCCAKHAKYDKRTPGLFKLEYQGDELIGLCSKTYIVRKQKKVFGGAAVALRPLVNHLYHLNSQRTIRRIK</sequence>
<proteinExistence type="predicted"/>
<dbReference type="InterPro" id="IPR043502">
    <property type="entry name" value="DNA/RNA_pol_sf"/>
</dbReference>
<evidence type="ECO:0000313" key="2">
    <source>
        <dbReference type="Proteomes" id="UP001164746"/>
    </source>
</evidence>
<gene>
    <name evidence="1" type="ORF">MAR_016757</name>
</gene>